<dbReference type="PANTHER" id="PTHR42933">
    <property type="entry name" value="SLR6095 PROTEIN"/>
    <property type="match status" value="1"/>
</dbReference>
<dbReference type="OrthoDB" id="9814572at2"/>
<dbReference type="InterPro" id="IPR051537">
    <property type="entry name" value="DNA_Adenine_Mtase"/>
</dbReference>
<sequence>MGYDIKSIKKEFASKGIFYTPPELAEFLKSFVDIDTDEVYDPTCGHGSLLSVFGDEVKKYGQDINPVAIEYIKENFPHFHVELGDTIQEDKFSEKKFKVILANPPFSVKYEPNEEMLLDKRFKDCGILSPASKADYMFNLHILHKLKENGIAVVMNFPGILYRKNKEGEIRKWLIENNYIDTIVHIAGKKFEDTNIATCLIIYRKNKVTTDIKFVDSEFNLERMVSLEEIRENNYNLSISTYVQKEEQKEEINIDDVNEEANRHFLIHLEETLKVNLFLVQSLEAKIDYEMFLNKIGGLVRKYRSKFKNREKEEIPKQWEEQLLLFDK</sequence>
<dbReference type="HOGENOM" id="CLU_846638_0_0_0"/>
<keyword evidence="2 8" id="KW-0489">Methyltransferase</keyword>
<dbReference type="PRINTS" id="PR00507">
    <property type="entry name" value="N12N6MTFRASE"/>
</dbReference>
<dbReference type="BioCyc" id="FSP469605-HMP:GTSP-178-MONOMER"/>
<organism evidence="8 9">
    <name type="scientific">Fusobacterium gonidiaformans 3-1-5R</name>
    <dbReference type="NCBI Taxonomy" id="469605"/>
    <lineage>
        <taxon>Bacteria</taxon>
        <taxon>Fusobacteriati</taxon>
        <taxon>Fusobacteriota</taxon>
        <taxon>Fusobacteriia</taxon>
        <taxon>Fusobacteriales</taxon>
        <taxon>Fusobacteriaceae</taxon>
        <taxon>Fusobacterium</taxon>
    </lineage>
</organism>
<dbReference type="InterPro" id="IPR029063">
    <property type="entry name" value="SAM-dependent_MTases_sf"/>
</dbReference>
<evidence type="ECO:0000256" key="6">
    <source>
        <dbReference type="ARBA" id="ARBA00047942"/>
    </source>
</evidence>
<keyword evidence="4" id="KW-0949">S-adenosyl-L-methionine</keyword>
<dbReference type="GO" id="GO:0032259">
    <property type="term" value="P:methylation"/>
    <property type="evidence" value="ECO:0007669"/>
    <property type="project" value="UniProtKB-KW"/>
</dbReference>
<dbReference type="Proteomes" id="UP000002975">
    <property type="component" value="Unassembled WGS sequence"/>
</dbReference>
<keyword evidence="9" id="KW-1185">Reference proteome</keyword>
<dbReference type="RefSeq" id="WP_008800758.1">
    <property type="nucleotide sequence ID" value="NZ_GG657971.1"/>
</dbReference>
<dbReference type="CDD" id="cd02440">
    <property type="entry name" value="AdoMet_MTases"/>
    <property type="match status" value="1"/>
</dbReference>
<dbReference type="PANTHER" id="PTHR42933:SF1">
    <property type="entry name" value="SITE-SPECIFIC DNA-METHYLTRANSFERASE (ADENINE-SPECIFIC)"/>
    <property type="match status" value="1"/>
</dbReference>
<evidence type="ECO:0000259" key="7">
    <source>
        <dbReference type="Pfam" id="PF02384"/>
    </source>
</evidence>
<dbReference type="GO" id="GO:0008170">
    <property type="term" value="F:N-methyltransferase activity"/>
    <property type="evidence" value="ECO:0007669"/>
    <property type="project" value="InterPro"/>
</dbReference>
<accession>E5BEZ8</accession>
<dbReference type="GO" id="GO:0003677">
    <property type="term" value="F:DNA binding"/>
    <property type="evidence" value="ECO:0007669"/>
    <property type="project" value="InterPro"/>
</dbReference>
<evidence type="ECO:0000256" key="3">
    <source>
        <dbReference type="ARBA" id="ARBA00022679"/>
    </source>
</evidence>
<dbReference type="PROSITE" id="PS00092">
    <property type="entry name" value="N6_MTASE"/>
    <property type="match status" value="1"/>
</dbReference>
<comment type="catalytic activity">
    <reaction evidence="6">
        <text>a 2'-deoxyadenosine in DNA + S-adenosyl-L-methionine = an N(6)-methyl-2'-deoxyadenosine in DNA + S-adenosyl-L-homocysteine + H(+)</text>
        <dbReference type="Rhea" id="RHEA:15197"/>
        <dbReference type="Rhea" id="RHEA-COMP:12418"/>
        <dbReference type="Rhea" id="RHEA-COMP:12419"/>
        <dbReference type="ChEBI" id="CHEBI:15378"/>
        <dbReference type="ChEBI" id="CHEBI:57856"/>
        <dbReference type="ChEBI" id="CHEBI:59789"/>
        <dbReference type="ChEBI" id="CHEBI:90615"/>
        <dbReference type="ChEBI" id="CHEBI:90616"/>
        <dbReference type="EC" id="2.1.1.72"/>
    </reaction>
</comment>
<dbReference type="SUPFAM" id="SSF53335">
    <property type="entry name" value="S-adenosyl-L-methionine-dependent methyltransferases"/>
    <property type="match status" value="1"/>
</dbReference>
<dbReference type="InterPro" id="IPR003356">
    <property type="entry name" value="DNA_methylase_A-5"/>
</dbReference>
<evidence type="ECO:0000313" key="9">
    <source>
        <dbReference type="Proteomes" id="UP000002975"/>
    </source>
</evidence>
<dbReference type="InterPro" id="IPR002052">
    <property type="entry name" value="DNA_methylase_N6_adenine_CS"/>
</dbReference>
<keyword evidence="5" id="KW-0680">Restriction system</keyword>
<proteinExistence type="predicted"/>
<dbReference type="GO" id="GO:0009007">
    <property type="term" value="F:site-specific DNA-methyltransferase (adenine-specific) activity"/>
    <property type="evidence" value="ECO:0007669"/>
    <property type="project" value="UniProtKB-EC"/>
</dbReference>
<keyword evidence="3" id="KW-0808">Transferase</keyword>
<name>E5BEZ8_9FUSO</name>
<feature type="domain" description="DNA methylase adenine-specific" evidence="7">
    <location>
        <begin position="12"/>
        <end position="220"/>
    </location>
</feature>
<dbReference type="AlphaFoldDB" id="E5BEZ8"/>
<gene>
    <name evidence="8" type="ORF">FSBG_00176</name>
</gene>
<dbReference type="Pfam" id="PF02384">
    <property type="entry name" value="N6_Mtase"/>
    <property type="match status" value="1"/>
</dbReference>
<evidence type="ECO:0000256" key="4">
    <source>
        <dbReference type="ARBA" id="ARBA00022691"/>
    </source>
</evidence>
<evidence type="ECO:0000313" key="8">
    <source>
        <dbReference type="EMBL" id="EFS20679.1"/>
    </source>
</evidence>
<reference evidence="8 9" key="1">
    <citation type="submission" date="2009-02" db="EMBL/GenBank/DDBJ databases">
        <title>The Genome Sequence of Fusobacterium sp. 3_1_5R.</title>
        <authorList>
            <consortium name="The Broad Institute Genome Sequencing Platform"/>
            <person name="Ward D."/>
            <person name="Young S.K."/>
            <person name="Kodira C.D."/>
            <person name="Zeng Q."/>
            <person name="Koehrsen M."/>
            <person name="Alvarado L."/>
            <person name="Berlin A."/>
            <person name="Borenstein D."/>
            <person name="Chen Z."/>
            <person name="Engels R."/>
            <person name="Freedman E."/>
            <person name="Gellesch M."/>
            <person name="Goldberg J."/>
            <person name="Griggs A."/>
            <person name="Gujja S."/>
            <person name="Heiman D."/>
            <person name="Hepburn T."/>
            <person name="Howarth C."/>
            <person name="Jen D."/>
            <person name="Larson L."/>
            <person name="Lewis B."/>
            <person name="Mehta T."/>
            <person name="Park D."/>
            <person name="Pearson M."/>
            <person name="Roberts A."/>
            <person name="Saif S."/>
            <person name="Shea T."/>
            <person name="Shenoy N."/>
            <person name="Sisk P."/>
            <person name="Stolte C."/>
            <person name="Sykes S."/>
            <person name="Walk T."/>
            <person name="White J."/>
            <person name="Yandava C."/>
            <person name="Allen-Vercoe E."/>
            <person name="Strauss J."/>
            <person name="Ambrose C."/>
            <person name="Lander E."/>
            <person name="Nusbaum C."/>
            <person name="Galagan J."/>
            <person name="Birren B."/>
        </authorList>
    </citation>
    <scope>NUCLEOTIDE SEQUENCE [LARGE SCALE GENOMIC DNA]</scope>
    <source>
        <strain evidence="8 9">3_1_5R</strain>
    </source>
</reference>
<dbReference type="GO" id="GO:0009307">
    <property type="term" value="P:DNA restriction-modification system"/>
    <property type="evidence" value="ECO:0007669"/>
    <property type="project" value="UniProtKB-KW"/>
</dbReference>
<evidence type="ECO:0000256" key="1">
    <source>
        <dbReference type="ARBA" id="ARBA00011900"/>
    </source>
</evidence>
<protein>
    <recommendedName>
        <fullName evidence="1">site-specific DNA-methyltransferase (adenine-specific)</fullName>
        <ecNumber evidence="1">2.1.1.72</ecNumber>
    </recommendedName>
</protein>
<dbReference type="EC" id="2.1.1.72" evidence="1"/>
<dbReference type="EMBL" id="GG657971">
    <property type="protein sequence ID" value="EFS20679.1"/>
    <property type="molecule type" value="Genomic_DNA"/>
</dbReference>
<evidence type="ECO:0000256" key="5">
    <source>
        <dbReference type="ARBA" id="ARBA00022747"/>
    </source>
</evidence>
<evidence type="ECO:0000256" key="2">
    <source>
        <dbReference type="ARBA" id="ARBA00022603"/>
    </source>
</evidence>
<dbReference type="Gene3D" id="3.40.50.150">
    <property type="entry name" value="Vaccinia Virus protein VP39"/>
    <property type="match status" value="1"/>
</dbReference>